<evidence type="ECO:0000313" key="2">
    <source>
        <dbReference type="Proteomes" id="UP000193933"/>
    </source>
</evidence>
<dbReference type="Gene3D" id="3.30.1150.10">
    <property type="match status" value="1"/>
</dbReference>
<dbReference type="STRING" id="472705.GCA_001743465_00101"/>
<dbReference type="EMBL" id="MLFN01000013">
    <property type="protein sequence ID" value="ORM53904.1"/>
    <property type="molecule type" value="Genomic_DNA"/>
</dbReference>
<dbReference type="SUPFAM" id="SSF74653">
    <property type="entry name" value="TolA/TonB C-terminal domain"/>
    <property type="match status" value="1"/>
</dbReference>
<sequence length="142" mass="15406">MNLINLFGKVLPGVIIAAALSGCQHSEPQQRDSVANLCQPARDPNSASCQWTNQMQHRLNQQFSDAARYAGQQCLVRLEWQQSGRYAVTQTQGDEALCLRAWQLAAQTKGLPPPPVPGQPAWFGFAPRKASLPAHADATDAG</sequence>
<organism evidence="1 2">
    <name type="scientific">Pantoea conspicua</name>
    <dbReference type="NCBI Taxonomy" id="472705"/>
    <lineage>
        <taxon>Bacteria</taxon>
        <taxon>Pseudomonadati</taxon>
        <taxon>Pseudomonadota</taxon>
        <taxon>Gammaproteobacteria</taxon>
        <taxon>Enterobacterales</taxon>
        <taxon>Erwiniaceae</taxon>
        <taxon>Pantoea</taxon>
    </lineage>
</organism>
<protein>
    <submittedName>
        <fullName evidence="1">Colicin transporter</fullName>
    </submittedName>
</protein>
<dbReference type="GO" id="GO:0016020">
    <property type="term" value="C:membrane"/>
    <property type="evidence" value="ECO:0007669"/>
    <property type="project" value="InterPro"/>
</dbReference>
<dbReference type="RefSeq" id="WP_094120156.1">
    <property type="nucleotide sequence ID" value="NZ_MLFN01000013.1"/>
</dbReference>
<dbReference type="InterPro" id="IPR014161">
    <property type="entry name" value="Tol-Pal_TolA"/>
</dbReference>
<accession>A0A1X1BY88</accession>
<dbReference type="OrthoDB" id="6537719at2"/>
<name>A0A1X1BY88_9GAMM</name>
<dbReference type="GO" id="GO:0043213">
    <property type="term" value="P:bacteriocin transport"/>
    <property type="evidence" value="ECO:0007669"/>
    <property type="project" value="InterPro"/>
</dbReference>
<dbReference type="GO" id="GO:0019534">
    <property type="term" value="F:toxin transmembrane transporter activity"/>
    <property type="evidence" value="ECO:0007669"/>
    <property type="project" value="InterPro"/>
</dbReference>
<proteinExistence type="predicted"/>
<dbReference type="Pfam" id="PF06519">
    <property type="entry name" value="TolA"/>
    <property type="match status" value="1"/>
</dbReference>
<keyword evidence="2" id="KW-1185">Reference proteome</keyword>
<gene>
    <name evidence="1" type="ORF">HA41_06765</name>
</gene>
<dbReference type="AlphaFoldDB" id="A0A1X1BY88"/>
<dbReference type="Proteomes" id="UP000193933">
    <property type="component" value="Unassembled WGS sequence"/>
</dbReference>
<comment type="caution">
    <text evidence="1">The sequence shown here is derived from an EMBL/GenBank/DDBJ whole genome shotgun (WGS) entry which is preliminary data.</text>
</comment>
<evidence type="ECO:0000313" key="1">
    <source>
        <dbReference type="EMBL" id="ORM53904.1"/>
    </source>
</evidence>
<reference evidence="1 2" key="1">
    <citation type="journal article" date="2017" name="Antonie Van Leeuwenhoek">
        <title>Phylogenomic resolution of the bacterial genus Pantoea and its relationship with Erwinia and Tatumella.</title>
        <authorList>
            <person name="Palmer M."/>
            <person name="Steenkamp E.T."/>
            <person name="Coetzee M.P."/>
            <person name="Chan W.Y."/>
            <person name="van Zyl E."/>
            <person name="De Maayer P."/>
            <person name="Coutinho T.A."/>
            <person name="Blom J."/>
            <person name="Smits T.H."/>
            <person name="Duffy B."/>
            <person name="Venter S.N."/>
        </authorList>
    </citation>
    <scope>NUCLEOTIDE SEQUENCE [LARGE SCALE GENOMIC DNA]</scope>
    <source>
        <strain evidence="1 2">LMG 24534</strain>
    </source>
</reference>